<dbReference type="PANTHER" id="PTHR24321:SF8">
    <property type="entry name" value="ESTRADIOL 17-BETA-DEHYDROGENASE 8-RELATED"/>
    <property type="match status" value="1"/>
</dbReference>
<dbReference type="GeneID" id="70580977"/>
<dbReference type="InterPro" id="IPR002347">
    <property type="entry name" value="SDR_fam"/>
</dbReference>
<dbReference type="KEGG" id="fit:Fi14EGH31_25350"/>
<evidence type="ECO:0000313" key="7">
    <source>
        <dbReference type="Proteomes" id="UP000240974"/>
    </source>
</evidence>
<organism evidence="6 7">
    <name type="scientific">Faecalibacillus intestinalis</name>
    <dbReference type="NCBI Taxonomy" id="1982626"/>
    <lineage>
        <taxon>Bacteria</taxon>
        <taxon>Bacillati</taxon>
        <taxon>Bacillota</taxon>
        <taxon>Erysipelotrichia</taxon>
        <taxon>Erysipelotrichales</taxon>
        <taxon>Coprobacillaceae</taxon>
        <taxon>Faecalibacillus</taxon>
    </lineage>
</organism>
<reference evidence="8" key="3">
    <citation type="submission" date="2020-09" db="EMBL/GenBank/DDBJ databases">
        <title>Complete genome sequencing of Faecalibacillus intestinalis strain 14EGH31.</title>
        <authorList>
            <person name="Sakamoto M."/>
            <person name="Murakami T."/>
            <person name="Mori H."/>
        </authorList>
    </citation>
    <scope>NUCLEOTIDE SEQUENCE [LARGE SCALE GENOMIC DNA]</scope>
    <source>
        <strain evidence="8">14EGH31</strain>
    </source>
</reference>
<sequence length="250" mass="26716">MKNRIVLITGGASGIGKAMVRMFADRGCQVIIFDVQDDKGEVLAKELCDQRKKVVYKHVNLFDIDEIKSAYIWIKEQFGKLDYAMNNAGFGIPAKPLDECTSEEVNKVIGICLIAVTNCMIEEIKIMKENGFGRIVNTASGAGLLGVKGNSIYCAAKHGVVGITKAAALDYATSNITINAIAPGTIETELVNSLKEIAPEAYKQAEESNPAGHLGKPEDIANAALFLCEDTSSFINGVILPVDSGCVAGK</sequence>
<evidence type="ECO:0000256" key="2">
    <source>
        <dbReference type="ARBA" id="ARBA00023002"/>
    </source>
</evidence>
<dbReference type="Proteomes" id="UP001204814">
    <property type="component" value="Unassembled WGS sequence"/>
</dbReference>
<accession>A0A2T3FYB2</accession>
<evidence type="ECO:0000256" key="1">
    <source>
        <dbReference type="ARBA" id="ARBA00006484"/>
    </source>
</evidence>
<dbReference type="GO" id="GO:0016491">
    <property type="term" value="F:oxidoreductase activity"/>
    <property type="evidence" value="ECO:0007669"/>
    <property type="project" value="UniProtKB-KW"/>
</dbReference>
<dbReference type="EMBL" id="PYLQ01000012">
    <property type="protein sequence ID" value="PST40268.1"/>
    <property type="molecule type" value="Genomic_DNA"/>
</dbReference>
<dbReference type="SUPFAM" id="SSF51735">
    <property type="entry name" value="NAD(P)-binding Rossmann-fold domains"/>
    <property type="match status" value="1"/>
</dbReference>
<dbReference type="Proteomes" id="UP000240974">
    <property type="component" value="Unassembled WGS sequence"/>
</dbReference>
<dbReference type="PROSITE" id="PS00061">
    <property type="entry name" value="ADH_SHORT"/>
    <property type="match status" value="1"/>
</dbReference>
<evidence type="ECO:0000313" key="8">
    <source>
        <dbReference type="Proteomes" id="UP000593842"/>
    </source>
</evidence>
<dbReference type="EMBL" id="AP024085">
    <property type="protein sequence ID" value="BCL58823.1"/>
    <property type="molecule type" value="Genomic_DNA"/>
</dbReference>
<keyword evidence="7" id="KW-1185">Reference proteome</keyword>
<dbReference type="Proteomes" id="UP000593842">
    <property type="component" value="Chromosome"/>
</dbReference>
<dbReference type="InterPro" id="IPR036291">
    <property type="entry name" value="NAD(P)-bd_dom_sf"/>
</dbReference>
<dbReference type="RefSeq" id="WP_107030059.1">
    <property type="nucleotide sequence ID" value="NZ_AP024085.1"/>
</dbReference>
<evidence type="ECO:0000313" key="6">
    <source>
        <dbReference type="EMBL" id="PST40268.1"/>
    </source>
</evidence>
<protein>
    <submittedName>
        <fullName evidence="6">3-oxoacyl-ACP reductase</fullName>
    </submittedName>
    <submittedName>
        <fullName evidence="4">SDR family oxidoreductase</fullName>
    </submittedName>
</protein>
<proteinExistence type="inferred from homology"/>
<gene>
    <name evidence="6" type="ORF">C7U54_08935</name>
    <name evidence="3" type="ORF">Fi14EGH31_25350</name>
    <name evidence="4" type="ORF">LJD74_02180</name>
    <name evidence="5" type="ORF">NE542_07975</name>
</gene>
<dbReference type="Proteomes" id="UP001197827">
    <property type="component" value="Unassembled WGS sequence"/>
</dbReference>
<dbReference type="PRINTS" id="PR00081">
    <property type="entry name" value="GDHRDH"/>
</dbReference>
<dbReference type="PANTHER" id="PTHR24321">
    <property type="entry name" value="DEHYDROGENASES, SHORT CHAIN"/>
    <property type="match status" value="1"/>
</dbReference>
<dbReference type="EMBL" id="JAJDKQ010000002">
    <property type="protein sequence ID" value="MCB8560815.1"/>
    <property type="molecule type" value="Genomic_DNA"/>
</dbReference>
<evidence type="ECO:0000313" key="4">
    <source>
        <dbReference type="EMBL" id="MCB8560815.1"/>
    </source>
</evidence>
<keyword evidence="2" id="KW-0560">Oxidoreductase</keyword>
<dbReference type="FunFam" id="3.40.50.720:FF:000084">
    <property type="entry name" value="Short-chain dehydrogenase reductase"/>
    <property type="match status" value="1"/>
</dbReference>
<reference evidence="4" key="4">
    <citation type="submission" date="2021-10" db="EMBL/GenBank/DDBJ databases">
        <title>Collection of gut derived symbiotic bacterial strains cultured from healthy donors.</title>
        <authorList>
            <person name="Lin H."/>
            <person name="Littmann E."/>
            <person name="Kohout C."/>
            <person name="Pamer E.G."/>
        </authorList>
    </citation>
    <scope>NUCLEOTIDE SEQUENCE</scope>
    <source>
        <strain evidence="4">DFI.5.2</strain>
    </source>
</reference>
<reference evidence="6 7" key="1">
    <citation type="journal article" date="2019" name="Int. J. Syst. Evol. Microbiol.">
        <title>Faecalibacillus intestinalis gen. nov., sp. nov. and Faecalibacillus faecis sp. nov., isolated from human faeces.</title>
        <authorList>
            <person name="Seo B."/>
            <person name="Jeon K."/>
            <person name="Baek I."/>
            <person name="Lee Y.M."/>
            <person name="Baek K."/>
            <person name="Ko G."/>
        </authorList>
    </citation>
    <scope>NUCLEOTIDE SEQUENCE [LARGE SCALE GENOMIC DNA]</scope>
    <source>
        <strain evidence="6 7">SNUG30099</strain>
    </source>
</reference>
<dbReference type="GO" id="GO:0008206">
    <property type="term" value="P:bile acid metabolic process"/>
    <property type="evidence" value="ECO:0007669"/>
    <property type="project" value="UniProtKB-ARBA"/>
</dbReference>
<dbReference type="AlphaFoldDB" id="A0A2T3FYB2"/>
<dbReference type="EMBL" id="JANGBO010000006">
    <property type="protein sequence ID" value="MCQ5061760.1"/>
    <property type="molecule type" value="Genomic_DNA"/>
</dbReference>
<name>A0A2T3FYB2_9FIRM</name>
<reference evidence="3" key="2">
    <citation type="journal article" date="2020" name="Microbiol. Resour. Announc.">
        <title>Complete Genome Sequence of Faecalibacillus intestinalis JCM 34082, Isolated from Feces from a Healthy Japanese Female.</title>
        <authorList>
            <person name="Sakamoto M."/>
            <person name="Ikeyama N."/>
            <person name="Toyoda A."/>
            <person name="Murakami T."/>
            <person name="Mori H."/>
            <person name="Ohkuma M."/>
        </authorList>
    </citation>
    <scope>NUCLEOTIDE SEQUENCE</scope>
    <source>
        <strain evidence="3">14EGH31</strain>
    </source>
</reference>
<dbReference type="InterPro" id="IPR020904">
    <property type="entry name" value="Sc_DH/Rdtase_CS"/>
</dbReference>
<evidence type="ECO:0000313" key="5">
    <source>
        <dbReference type="EMBL" id="MCQ5061760.1"/>
    </source>
</evidence>
<dbReference type="CDD" id="cd05233">
    <property type="entry name" value="SDR_c"/>
    <property type="match status" value="1"/>
</dbReference>
<evidence type="ECO:0000313" key="3">
    <source>
        <dbReference type="EMBL" id="BCL58823.1"/>
    </source>
</evidence>
<dbReference type="PRINTS" id="PR00080">
    <property type="entry name" value="SDRFAMILY"/>
</dbReference>
<dbReference type="Pfam" id="PF13561">
    <property type="entry name" value="adh_short_C2"/>
    <property type="match status" value="1"/>
</dbReference>
<comment type="similarity">
    <text evidence="1">Belongs to the short-chain dehydrogenases/reductases (SDR) family.</text>
</comment>
<reference evidence="5" key="5">
    <citation type="submission" date="2022-06" db="EMBL/GenBank/DDBJ databases">
        <title>Isolation of gut microbiota from human fecal samples.</title>
        <authorList>
            <person name="Pamer E.G."/>
            <person name="Barat B."/>
            <person name="Waligurski E."/>
            <person name="Medina S."/>
            <person name="Paddock L."/>
            <person name="Mostad J."/>
        </authorList>
    </citation>
    <scope>NUCLEOTIDE SEQUENCE</scope>
    <source>
        <strain evidence="5">DFI.6.24</strain>
    </source>
</reference>
<dbReference type="Gene3D" id="3.40.50.720">
    <property type="entry name" value="NAD(P)-binding Rossmann-like Domain"/>
    <property type="match status" value="1"/>
</dbReference>